<protein>
    <submittedName>
        <fullName evidence="1">Uncharacterized protein</fullName>
    </submittedName>
</protein>
<organism evidence="1 2">
    <name type="scientific">Cichorium intybus</name>
    <name type="common">Chicory</name>
    <dbReference type="NCBI Taxonomy" id="13427"/>
    <lineage>
        <taxon>Eukaryota</taxon>
        <taxon>Viridiplantae</taxon>
        <taxon>Streptophyta</taxon>
        <taxon>Embryophyta</taxon>
        <taxon>Tracheophyta</taxon>
        <taxon>Spermatophyta</taxon>
        <taxon>Magnoliopsida</taxon>
        <taxon>eudicotyledons</taxon>
        <taxon>Gunneridae</taxon>
        <taxon>Pentapetalae</taxon>
        <taxon>asterids</taxon>
        <taxon>campanulids</taxon>
        <taxon>Asterales</taxon>
        <taxon>Asteraceae</taxon>
        <taxon>Cichorioideae</taxon>
        <taxon>Cichorieae</taxon>
        <taxon>Cichoriinae</taxon>
        <taxon>Cichorium</taxon>
    </lineage>
</organism>
<gene>
    <name evidence="1" type="ORF">L2E82_03387</name>
</gene>
<reference evidence="1 2" key="2">
    <citation type="journal article" date="2022" name="Mol. Ecol. Resour.">
        <title>The genomes of chicory, endive, great burdock and yacon provide insights into Asteraceae paleo-polyploidization history and plant inulin production.</title>
        <authorList>
            <person name="Fan W."/>
            <person name="Wang S."/>
            <person name="Wang H."/>
            <person name="Wang A."/>
            <person name="Jiang F."/>
            <person name="Liu H."/>
            <person name="Zhao H."/>
            <person name="Xu D."/>
            <person name="Zhang Y."/>
        </authorList>
    </citation>
    <scope>NUCLEOTIDE SEQUENCE [LARGE SCALE GENOMIC DNA]</scope>
    <source>
        <strain evidence="2">cv. Punajuju</strain>
        <tissue evidence="1">Leaves</tissue>
    </source>
</reference>
<keyword evidence="2" id="KW-1185">Reference proteome</keyword>
<accession>A0ACB9H3G8</accession>
<proteinExistence type="predicted"/>
<evidence type="ECO:0000313" key="2">
    <source>
        <dbReference type="Proteomes" id="UP001055811"/>
    </source>
</evidence>
<name>A0ACB9H3G8_CICIN</name>
<dbReference type="Proteomes" id="UP001055811">
    <property type="component" value="Linkage Group LG01"/>
</dbReference>
<dbReference type="EMBL" id="CM042009">
    <property type="protein sequence ID" value="KAI3790388.1"/>
    <property type="molecule type" value="Genomic_DNA"/>
</dbReference>
<comment type="caution">
    <text evidence="1">The sequence shown here is derived from an EMBL/GenBank/DDBJ whole genome shotgun (WGS) entry which is preliminary data.</text>
</comment>
<evidence type="ECO:0000313" key="1">
    <source>
        <dbReference type="EMBL" id="KAI3790388.1"/>
    </source>
</evidence>
<reference evidence="2" key="1">
    <citation type="journal article" date="2022" name="Mol. Ecol. Resour.">
        <title>The genomes of chicory, endive, great burdock and yacon provide insights into Asteraceae palaeo-polyploidization history and plant inulin production.</title>
        <authorList>
            <person name="Fan W."/>
            <person name="Wang S."/>
            <person name="Wang H."/>
            <person name="Wang A."/>
            <person name="Jiang F."/>
            <person name="Liu H."/>
            <person name="Zhao H."/>
            <person name="Xu D."/>
            <person name="Zhang Y."/>
        </authorList>
    </citation>
    <scope>NUCLEOTIDE SEQUENCE [LARGE SCALE GENOMIC DNA]</scope>
    <source>
        <strain evidence="2">cv. Punajuju</strain>
    </source>
</reference>
<sequence length="222" mass="24830">MQFKLPGSYVEMQHKQVSSASSHHTNFSDQSIEGGPVDLGEVIQRELEKEMIREKIIAEEVERFHVLEAEVRRELMLGREIMSMNGGVRFPSSFLLGLQANELKEITNLVSKFGDVMSTLSGAEQKPPSSLSLPAVVSSKEINSSSPKKHVEWTCPICDISTTCELVFLQHPAGRKHNAKVKAKTDKYSPKWRCPICDIYTTCEHGLLNHLEGKKHTAKTQG</sequence>